<accession>A0A0K8SW93</accession>
<organism evidence="1">
    <name type="scientific">Lygus hesperus</name>
    <name type="common">Western plant bug</name>
    <dbReference type="NCBI Taxonomy" id="30085"/>
    <lineage>
        <taxon>Eukaryota</taxon>
        <taxon>Metazoa</taxon>
        <taxon>Ecdysozoa</taxon>
        <taxon>Arthropoda</taxon>
        <taxon>Hexapoda</taxon>
        <taxon>Insecta</taxon>
        <taxon>Pterygota</taxon>
        <taxon>Neoptera</taxon>
        <taxon>Paraneoptera</taxon>
        <taxon>Hemiptera</taxon>
        <taxon>Heteroptera</taxon>
        <taxon>Panheteroptera</taxon>
        <taxon>Cimicomorpha</taxon>
        <taxon>Miridae</taxon>
        <taxon>Mirini</taxon>
        <taxon>Lygus</taxon>
    </lineage>
</organism>
<dbReference type="EMBL" id="GBRD01008264">
    <property type="protein sequence ID" value="JAG57557.1"/>
    <property type="molecule type" value="Transcribed_RNA"/>
</dbReference>
<reference evidence="1" key="1">
    <citation type="submission" date="2014-09" db="EMBL/GenBank/DDBJ databases">
        <authorList>
            <person name="Magalhaes I.L.F."/>
            <person name="Oliveira U."/>
            <person name="Santos F.R."/>
            <person name="Vidigal T.H.D.A."/>
            <person name="Brescovit A.D."/>
            <person name="Santos A.J."/>
        </authorList>
    </citation>
    <scope>NUCLEOTIDE SEQUENCE</scope>
</reference>
<proteinExistence type="predicted"/>
<sequence length="106" mass="11741">MNSDTIITANRALSTLLPAISARARLGGFFVCSSPINTPDKVRFSALDIPTKRRRRPPFEHSLLGLKLNSLGRCGSWRLAKSLLLMAEKKNLTHKTRRENVGASQP</sequence>
<dbReference type="AlphaFoldDB" id="A0A0K8SW93"/>
<evidence type="ECO:0000313" key="1">
    <source>
        <dbReference type="EMBL" id="JAG57557.1"/>
    </source>
</evidence>
<name>A0A0K8SW93_LYGHE</name>
<protein>
    <submittedName>
        <fullName evidence="1">Uncharacterized protein</fullName>
    </submittedName>
</protein>